<evidence type="ECO:0000313" key="1">
    <source>
        <dbReference type="EMBL" id="MVO09119.1"/>
    </source>
</evidence>
<dbReference type="EMBL" id="WQLW01000005">
    <property type="protein sequence ID" value="MVO09119.1"/>
    <property type="molecule type" value="Genomic_DNA"/>
</dbReference>
<accession>A0A6I4IKV6</accession>
<keyword evidence="2" id="KW-1185">Reference proteome</keyword>
<dbReference type="OrthoDB" id="1377139at2"/>
<sequence length="49" mass="5624">MNYKISFQERAKLGMEILSKQSPITLEEARAQAKRLSQASKSKVKKQRS</sequence>
<dbReference type="Proteomes" id="UP000431264">
    <property type="component" value="Unassembled WGS sequence"/>
</dbReference>
<dbReference type="RefSeq" id="WP_157504203.1">
    <property type="nucleotide sequence ID" value="NZ_VDCZ01000005.1"/>
</dbReference>
<reference evidence="2" key="1">
    <citation type="submission" date="2019-05" db="EMBL/GenBank/DDBJ databases">
        <title>Flavobacterium profundi sp. nov., isolated from a deep-sea seamount.</title>
        <authorList>
            <person name="Zhang D.-C."/>
        </authorList>
    </citation>
    <scope>NUCLEOTIDE SEQUENCE [LARGE SCALE GENOMIC DNA]</scope>
    <source>
        <strain evidence="2">TP390</strain>
    </source>
</reference>
<gene>
    <name evidence="1" type="ORF">GOQ30_08090</name>
</gene>
<protein>
    <submittedName>
        <fullName evidence="1">Uncharacterized protein</fullName>
    </submittedName>
</protein>
<dbReference type="AlphaFoldDB" id="A0A6I4IKV6"/>
<name>A0A6I4IKV6_9FLAO</name>
<comment type="caution">
    <text evidence="1">The sequence shown here is derived from an EMBL/GenBank/DDBJ whole genome shotgun (WGS) entry which is preliminary data.</text>
</comment>
<proteinExistence type="predicted"/>
<evidence type="ECO:0000313" key="2">
    <source>
        <dbReference type="Proteomes" id="UP000431264"/>
    </source>
</evidence>
<organism evidence="1 2">
    <name type="scientific">Flavobacterium profundi</name>
    <dbReference type="NCBI Taxonomy" id="1774945"/>
    <lineage>
        <taxon>Bacteria</taxon>
        <taxon>Pseudomonadati</taxon>
        <taxon>Bacteroidota</taxon>
        <taxon>Flavobacteriia</taxon>
        <taxon>Flavobacteriales</taxon>
        <taxon>Flavobacteriaceae</taxon>
        <taxon>Flavobacterium</taxon>
    </lineage>
</organism>